<evidence type="ECO:0000256" key="1">
    <source>
        <dbReference type="ARBA" id="ARBA00004275"/>
    </source>
</evidence>
<dbReference type="InterPro" id="IPR029045">
    <property type="entry name" value="ClpP/crotonase-like_dom_sf"/>
</dbReference>
<dbReference type="EMBL" id="BAABBA010000016">
    <property type="protein sequence ID" value="GAA4288707.1"/>
    <property type="molecule type" value="Genomic_DNA"/>
</dbReference>
<dbReference type="Gene3D" id="3.90.226.10">
    <property type="entry name" value="2-enoyl-CoA Hydratase, Chain A, domain 1"/>
    <property type="match status" value="1"/>
</dbReference>
<evidence type="ECO:0000313" key="4">
    <source>
        <dbReference type="EMBL" id="GAA4288707.1"/>
    </source>
</evidence>
<keyword evidence="5" id="KW-1185">Reference proteome</keyword>
<sequence length="264" mass="27553">MSAHVLVEQADGVLTLTLNRPEKKNALTGEMYAALAAAVTRADDDDAVRCVLLRAAGDSFCAGNDLADFLAAAGEGHARGDGAGGGGARDDRSAADVAFAFLRALAAGRKPLVAAVQGRAVGIGLTMLLHCDLVYLADDALLSAPFVDLGLVPEAASSLLLPARIGHPRAFAVFVLGEVVNAREAHGWGLANAVLPVDELDTFARSAAAEVAARAPQAVAVTRSLMRSPDALTARIAEEAEHFMARLRSPEARRAFEKLLRRRG</sequence>
<accession>A0ABP8EXH1</accession>
<dbReference type="Pfam" id="PF00378">
    <property type="entry name" value="ECH_1"/>
    <property type="match status" value="1"/>
</dbReference>
<dbReference type="PANTHER" id="PTHR43684">
    <property type="match status" value="1"/>
</dbReference>
<dbReference type="InterPro" id="IPR001753">
    <property type="entry name" value="Enoyl-CoA_hydra/iso"/>
</dbReference>
<evidence type="ECO:0000313" key="5">
    <source>
        <dbReference type="Proteomes" id="UP001499841"/>
    </source>
</evidence>
<dbReference type="Proteomes" id="UP001499841">
    <property type="component" value="Unassembled WGS sequence"/>
</dbReference>
<organism evidence="4 5">
    <name type="scientific">Georgenia daeguensis</name>
    <dbReference type="NCBI Taxonomy" id="908355"/>
    <lineage>
        <taxon>Bacteria</taxon>
        <taxon>Bacillati</taxon>
        <taxon>Actinomycetota</taxon>
        <taxon>Actinomycetes</taxon>
        <taxon>Micrococcales</taxon>
        <taxon>Bogoriellaceae</taxon>
        <taxon>Georgenia</taxon>
    </lineage>
</organism>
<protein>
    <submittedName>
        <fullName evidence="4">Enoyl-CoA hydratase</fullName>
    </submittedName>
</protein>
<name>A0ABP8EXH1_9MICO</name>
<dbReference type="PANTHER" id="PTHR43684:SF1">
    <property type="entry name" value="ENOYL-COA DELTA ISOMERASE 2"/>
    <property type="match status" value="1"/>
</dbReference>
<dbReference type="InterPro" id="IPR051053">
    <property type="entry name" value="ECH/Chromodomain_protein"/>
</dbReference>
<gene>
    <name evidence="4" type="ORF">GCM10022262_30670</name>
</gene>
<proteinExistence type="predicted"/>
<reference evidence="5" key="1">
    <citation type="journal article" date="2019" name="Int. J. Syst. Evol. Microbiol.">
        <title>The Global Catalogue of Microorganisms (GCM) 10K type strain sequencing project: providing services to taxonomists for standard genome sequencing and annotation.</title>
        <authorList>
            <consortium name="The Broad Institute Genomics Platform"/>
            <consortium name="The Broad Institute Genome Sequencing Center for Infectious Disease"/>
            <person name="Wu L."/>
            <person name="Ma J."/>
        </authorList>
    </citation>
    <scope>NUCLEOTIDE SEQUENCE [LARGE SCALE GENOMIC DNA]</scope>
    <source>
        <strain evidence="5">JCM 17459</strain>
    </source>
</reference>
<comment type="caution">
    <text evidence="4">The sequence shown here is derived from an EMBL/GenBank/DDBJ whole genome shotgun (WGS) entry which is preliminary data.</text>
</comment>
<keyword evidence="3" id="KW-0413">Isomerase</keyword>
<dbReference type="SUPFAM" id="SSF52096">
    <property type="entry name" value="ClpP/crotonase"/>
    <property type="match status" value="1"/>
</dbReference>
<dbReference type="RefSeq" id="WP_345042992.1">
    <property type="nucleotide sequence ID" value="NZ_BAABBA010000016.1"/>
</dbReference>
<comment type="subcellular location">
    <subcellularLocation>
        <location evidence="1">Peroxisome</location>
    </subcellularLocation>
</comment>
<keyword evidence="2" id="KW-0576">Peroxisome</keyword>
<evidence type="ECO:0000256" key="2">
    <source>
        <dbReference type="ARBA" id="ARBA00023140"/>
    </source>
</evidence>
<evidence type="ECO:0000256" key="3">
    <source>
        <dbReference type="ARBA" id="ARBA00023235"/>
    </source>
</evidence>
<dbReference type="CDD" id="cd06558">
    <property type="entry name" value="crotonase-like"/>
    <property type="match status" value="1"/>
</dbReference>